<comment type="subcellular location">
    <subcellularLocation>
        <location evidence="1">Nucleus</location>
    </subcellularLocation>
</comment>
<evidence type="ECO:0000256" key="2">
    <source>
        <dbReference type="ARBA" id="ARBA00005330"/>
    </source>
</evidence>
<evidence type="ECO:0000256" key="1">
    <source>
        <dbReference type="ARBA" id="ARBA00004123"/>
    </source>
</evidence>
<dbReference type="AlphaFoldDB" id="A0A0L7RAI8"/>
<dbReference type="GO" id="GO:0006357">
    <property type="term" value="P:regulation of transcription by RNA polymerase II"/>
    <property type="evidence" value="ECO:0007669"/>
    <property type="project" value="TreeGrafter"/>
</dbReference>
<gene>
    <name evidence="7" type="ORF">WH47_12257</name>
</gene>
<proteinExistence type="inferred from homology"/>
<dbReference type="OrthoDB" id="1232at2759"/>
<comment type="similarity">
    <text evidence="2">Belongs to the NGG1 family.</text>
</comment>
<keyword evidence="3" id="KW-0805">Transcription regulation</keyword>
<evidence type="ECO:0000313" key="8">
    <source>
        <dbReference type="Proteomes" id="UP000053825"/>
    </source>
</evidence>
<dbReference type="GO" id="GO:0003713">
    <property type="term" value="F:transcription coactivator activity"/>
    <property type="evidence" value="ECO:0007669"/>
    <property type="project" value="TreeGrafter"/>
</dbReference>
<keyword evidence="5" id="KW-0539">Nucleus</keyword>
<evidence type="ECO:0000256" key="5">
    <source>
        <dbReference type="ARBA" id="ARBA00023242"/>
    </source>
</evidence>
<dbReference type="GO" id="GO:0005634">
    <property type="term" value="C:nucleus"/>
    <property type="evidence" value="ECO:0007669"/>
    <property type="project" value="UniProtKB-SubCell"/>
</dbReference>
<dbReference type="InterPro" id="IPR019340">
    <property type="entry name" value="Histone_AcTrfase_su3"/>
</dbReference>
<keyword evidence="8" id="KW-1185">Reference proteome</keyword>
<dbReference type="GO" id="GO:0000124">
    <property type="term" value="C:SAGA complex"/>
    <property type="evidence" value="ECO:0007669"/>
    <property type="project" value="TreeGrafter"/>
</dbReference>
<evidence type="ECO:0000313" key="7">
    <source>
        <dbReference type="EMBL" id="KOC67927.1"/>
    </source>
</evidence>
<protein>
    <submittedName>
        <fullName evidence="7">Transcriptional adapter 3-A</fullName>
    </submittedName>
</protein>
<keyword evidence="4" id="KW-0804">Transcription</keyword>
<sequence>MSGKGKQSSKKAVVKVRESGKTVQSSALNSDTSSESTETTMSLPILKIVDNGRLLPRYSSILQRSADEGVGMEDLDTLQLELEMLLSSVVVRHRMLQEEIANLSSAEERRDKRSKSGKGLSLLDKKVKEEKFKPKELNTKTQSPLPAKLFKQKAVASSNSQVIPNVHEIARIEGSKSESPKLLLPKNDTPNKFWASVDPYCTDIMPDDIKLLEELISTHSDISDFKKIPSLGRHYSLMWAHNDLLQEEDAANPNRDKKKSRSDVSLLVGKNDKKTHSIAGPLTQRLVSALLEENVYVANNNTDNKLFRDSDPPVLRDLTIQNSINLELRMHKELVEQGLLEPDAQKKSQEDDEILTEIKRCQQELSALSNHNVTQLKRLLNLAQEESKRQALKRKINTADNEVIEHYKKLMLAKQRKVPLTKKEQEKAWACLRERENLLDQLNMLPHNNVGEPINFGTTTN</sequence>
<dbReference type="STRING" id="597456.A0A0L7RAI8"/>
<evidence type="ECO:0000256" key="3">
    <source>
        <dbReference type="ARBA" id="ARBA00023015"/>
    </source>
</evidence>
<dbReference type="EMBL" id="KQ414618">
    <property type="protein sequence ID" value="KOC67927.1"/>
    <property type="molecule type" value="Genomic_DNA"/>
</dbReference>
<dbReference type="PANTHER" id="PTHR13556:SF2">
    <property type="entry name" value="TRANSCRIPTIONAL ADAPTER 3"/>
    <property type="match status" value="1"/>
</dbReference>
<dbReference type="Pfam" id="PF10198">
    <property type="entry name" value="Ada3"/>
    <property type="match status" value="1"/>
</dbReference>
<organism evidence="7 8">
    <name type="scientific">Habropoda laboriosa</name>
    <dbReference type="NCBI Taxonomy" id="597456"/>
    <lineage>
        <taxon>Eukaryota</taxon>
        <taxon>Metazoa</taxon>
        <taxon>Ecdysozoa</taxon>
        <taxon>Arthropoda</taxon>
        <taxon>Hexapoda</taxon>
        <taxon>Insecta</taxon>
        <taxon>Pterygota</taxon>
        <taxon>Neoptera</taxon>
        <taxon>Endopterygota</taxon>
        <taxon>Hymenoptera</taxon>
        <taxon>Apocrita</taxon>
        <taxon>Aculeata</taxon>
        <taxon>Apoidea</taxon>
        <taxon>Anthophila</taxon>
        <taxon>Apidae</taxon>
        <taxon>Habropoda</taxon>
    </lineage>
</organism>
<name>A0A0L7RAI8_9HYME</name>
<feature type="region of interest" description="Disordered" evidence="6">
    <location>
        <begin position="1"/>
        <end position="40"/>
    </location>
</feature>
<feature type="compositionally biased region" description="Low complexity" evidence="6">
    <location>
        <begin position="30"/>
        <end position="40"/>
    </location>
</feature>
<accession>A0A0L7RAI8</accession>
<evidence type="ECO:0000256" key="6">
    <source>
        <dbReference type="SAM" id="MobiDB-lite"/>
    </source>
</evidence>
<dbReference type="Proteomes" id="UP000053825">
    <property type="component" value="Unassembled WGS sequence"/>
</dbReference>
<evidence type="ECO:0000256" key="4">
    <source>
        <dbReference type="ARBA" id="ARBA00023163"/>
    </source>
</evidence>
<dbReference type="PANTHER" id="PTHR13556">
    <property type="entry name" value="TRANSCRIPTIONAL ADAPTER 3-RELATED"/>
    <property type="match status" value="1"/>
</dbReference>
<reference evidence="7 8" key="1">
    <citation type="submission" date="2015-07" db="EMBL/GenBank/DDBJ databases">
        <title>The genome of Habropoda laboriosa.</title>
        <authorList>
            <person name="Pan H."/>
            <person name="Kapheim K."/>
        </authorList>
    </citation>
    <scope>NUCLEOTIDE SEQUENCE [LARGE SCALE GENOMIC DNA]</scope>
    <source>
        <strain evidence="7">0110345459</strain>
    </source>
</reference>